<dbReference type="EC" id="2.4.2.48" evidence="7"/>
<name>A0ABM7YDW9_9EURY</name>
<dbReference type="Pfam" id="PF01702">
    <property type="entry name" value="TGT"/>
    <property type="match status" value="1"/>
</dbReference>
<feature type="binding site" evidence="7">
    <location>
        <position position="269"/>
    </location>
    <ligand>
        <name>Zn(2+)</name>
        <dbReference type="ChEBI" id="CHEBI:29105"/>
    </ligand>
</feature>
<evidence type="ECO:0000259" key="8">
    <source>
        <dbReference type="SMART" id="SM00359"/>
    </source>
</evidence>
<evidence type="ECO:0000256" key="6">
    <source>
        <dbReference type="ARBA" id="ARBA00022833"/>
    </source>
</evidence>
<keyword evidence="3 7" id="KW-0808">Transferase</keyword>
<dbReference type="RefSeq" id="WP_248563814.1">
    <property type="nucleotide sequence ID" value="NZ_AP025698.1"/>
</dbReference>
<dbReference type="SUPFAM" id="SSF51713">
    <property type="entry name" value="tRNA-guanine transglycosylase"/>
    <property type="match status" value="1"/>
</dbReference>
<comment type="cofactor">
    <cofactor evidence="7">
        <name>Zn(2+)</name>
        <dbReference type="ChEBI" id="CHEBI:29105"/>
    </cofactor>
    <text evidence="7">Binds 1 zinc ion per subunit.</text>
</comment>
<keyword evidence="6 7" id="KW-0862">Zinc</keyword>
<dbReference type="SMART" id="SM00359">
    <property type="entry name" value="PUA"/>
    <property type="match status" value="1"/>
</dbReference>
<dbReference type="InterPro" id="IPR004804">
    <property type="entry name" value="TgtA"/>
</dbReference>
<keyword evidence="4 7" id="KW-0819">tRNA processing</keyword>
<evidence type="ECO:0000256" key="4">
    <source>
        <dbReference type="ARBA" id="ARBA00022694"/>
    </source>
</evidence>
<dbReference type="SUPFAM" id="SSF88802">
    <property type="entry name" value="Pre-PUA domain"/>
    <property type="match status" value="1"/>
</dbReference>
<feature type="binding site" evidence="7">
    <location>
        <position position="119"/>
    </location>
    <ligand>
        <name>substrate</name>
    </ligand>
</feature>
<dbReference type="InterPro" id="IPR002478">
    <property type="entry name" value="PUA"/>
</dbReference>
<proteinExistence type="inferred from homology"/>
<dbReference type="InterPro" id="IPR029402">
    <property type="entry name" value="TGT_C2"/>
</dbReference>
<evidence type="ECO:0000313" key="9">
    <source>
        <dbReference type="EMBL" id="BDH79457.1"/>
    </source>
</evidence>
<evidence type="ECO:0000256" key="2">
    <source>
        <dbReference type="ARBA" id="ARBA00022676"/>
    </source>
</evidence>
<dbReference type="GeneID" id="71965357"/>
<dbReference type="InterPro" id="IPR002616">
    <property type="entry name" value="tRNA_ribo_trans-like"/>
</dbReference>
<comment type="function">
    <text evidence="7">Exchanges the guanine residue with 7-cyano-7-deazaguanine (preQ0) at position 15 in the dihydrouridine loop (D-loop) of archaeal tRNAs.</text>
</comment>
<keyword evidence="2 7" id="KW-0328">Glycosyltransferase</keyword>
<keyword evidence="5 7" id="KW-0479">Metal-binding</keyword>
<evidence type="ECO:0000256" key="1">
    <source>
        <dbReference type="ARBA" id="ARBA00005030"/>
    </source>
</evidence>
<feature type="domain" description="PUA" evidence="8">
    <location>
        <begin position="573"/>
        <end position="647"/>
    </location>
</feature>
<comment type="catalytic activity">
    <reaction evidence="7">
        <text>guanosine(15) in tRNA + 7-cyano-7-carbaguanine = 7-cyano-7-carbaguanosine(15) in tRNA + guanine</text>
        <dbReference type="Rhea" id="RHEA:43164"/>
        <dbReference type="Rhea" id="RHEA-COMP:10371"/>
        <dbReference type="Rhea" id="RHEA-COMP:10372"/>
        <dbReference type="ChEBI" id="CHEBI:16235"/>
        <dbReference type="ChEBI" id="CHEBI:45075"/>
        <dbReference type="ChEBI" id="CHEBI:74269"/>
        <dbReference type="ChEBI" id="CHEBI:82850"/>
        <dbReference type="EC" id="2.4.2.48"/>
    </reaction>
</comment>
<dbReference type="Pfam" id="PF14810">
    <property type="entry name" value="TGT_C2"/>
    <property type="match status" value="1"/>
</dbReference>
<dbReference type="Gene3D" id="3.40.50.10630">
    <property type="entry name" value="Uracil-DNA glycosylase-like"/>
    <property type="match status" value="1"/>
</dbReference>
<dbReference type="HAMAP" id="MF_01634">
    <property type="entry name" value="TgtA_arch"/>
    <property type="match status" value="1"/>
</dbReference>
<protein>
    <recommendedName>
        <fullName evidence="7">tRNA-guanine(15) transglycosylase</fullName>
        <ecNumber evidence="7">2.4.2.48</ecNumber>
    </recommendedName>
    <alternativeName>
        <fullName evidence="7">7-cyano-7-deazaguanine tRNA-ribosyltransferase</fullName>
    </alternativeName>
    <alternativeName>
        <fullName evidence="7">Archaeal tRNA-guanine transglycosylase</fullName>
    </alternativeName>
</protein>
<evidence type="ECO:0000256" key="3">
    <source>
        <dbReference type="ARBA" id="ARBA00022679"/>
    </source>
</evidence>
<dbReference type="Proteomes" id="UP000831817">
    <property type="component" value="Chromosome"/>
</dbReference>
<dbReference type="SUPFAM" id="SSF88697">
    <property type="entry name" value="PUA domain-like"/>
    <property type="match status" value="1"/>
</dbReference>
<dbReference type="InterPro" id="IPR038250">
    <property type="entry name" value="TGT_C2_sf"/>
</dbReference>
<dbReference type="Gene3D" id="2.30.130.10">
    <property type="entry name" value="PUA domain"/>
    <property type="match status" value="1"/>
</dbReference>
<dbReference type="Gene3D" id="3.20.20.105">
    <property type="entry name" value="Queuine tRNA-ribosyltransferase-like"/>
    <property type="match status" value="1"/>
</dbReference>
<comment type="similarity">
    <text evidence="7">Belongs to the archaeosine tRNA-ribosyltransferase family.</text>
</comment>
<evidence type="ECO:0000256" key="5">
    <source>
        <dbReference type="ARBA" id="ARBA00022723"/>
    </source>
</evidence>
<feature type="binding site" evidence="7">
    <location>
        <position position="186"/>
    </location>
    <ligand>
        <name>substrate</name>
    </ligand>
</feature>
<dbReference type="InterPro" id="IPR050076">
    <property type="entry name" value="ArchSynthase1/Queuine_TRR"/>
</dbReference>
<dbReference type="InterPro" id="IPR015947">
    <property type="entry name" value="PUA-like_sf"/>
</dbReference>
<feature type="binding site" evidence="7">
    <location>
        <position position="274"/>
    </location>
    <ligand>
        <name>Zn(2+)</name>
        <dbReference type="ChEBI" id="CHEBI:29105"/>
    </ligand>
</feature>
<dbReference type="InterPro" id="IPR036511">
    <property type="entry name" value="TGT-like_sf"/>
</dbReference>
<dbReference type="InterPro" id="IPR004521">
    <property type="entry name" value="Uncharacterised_CHP00451"/>
</dbReference>
<comment type="pathway">
    <text evidence="1 7">tRNA modification; archaeosine-tRNA biosynthesis.</text>
</comment>
<dbReference type="NCBIfam" id="TIGR00449">
    <property type="entry name" value="tgt_general"/>
    <property type="match status" value="1"/>
</dbReference>
<evidence type="ECO:0000256" key="7">
    <source>
        <dbReference type="HAMAP-Rule" id="MF_01634"/>
    </source>
</evidence>
<dbReference type="NCBIfam" id="TIGR00451">
    <property type="entry name" value="unchar_dom_2"/>
    <property type="match status" value="1"/>
</dbReference>
<dbReference type="NCBIfam" id="TIGR00432">
    <property type="entry name" value="arcsn_tRNA_tgt"/>
    <property type="match status" value="1"/>
</dbReference>
<dbReference type="PROSITE" id="PS50890">
    <property type="entry name" value="PUA"/>
    <property type="match status" value="1"/>
</dbReference>
<organism evidence="9 10">
    <name type="scientific">Methanothermobacter tenebrarum</name>
    <dbReference type="NCBI Taxonomy" id="680118"/>
    <lineage>
        <taxon>Archaea</taxon>
        <taxon>Methanobacteriati</taxon>
        <taxon>Methanobacteriota</taxon>
        <taxon>Methanomada group</taxon>
        <taxon>Methanobacteria</taxon>
        <taxon>Methanobacteriales</taxon>
        <taxon>Methanobacteriaceae</taxon>
        <taxon>Methanothermobacter</taxon>
    </lineage>
</organism>
<feature type="binding site" evidence="7">
    <location>
        <position position="271"/>
    </location>
    <ligand>
        <name>Zn(2+)</name>
        <dbReference type="ChEBI" id="CHEBI:29105"/>
    </ligand>
</feature>
<dbReference type="Gene3D" id="3.10.450.90">
    <property type="entry name" value="ArcTGT, C2 domain"/>
    <property type="match status" value="1"/>
</dbReference>
<dbReference type="CDD" id="cd21149">
    <property type="entry name" value="PUA_archaeosine_TGT"/>
    <property type="match status" value="1"/>
</dbReference>
<gene>
    <name evidence="7" type="primary">tgtA</name>
    <name evidence="9" type="ORF">MTTB_08360</name>
</gene>
<dbReference type="InterPro" id="IPR036974">
    <property type="entry name" value="PUA_sf"/>
</dbReference>
<evidence type="ECO:0000313" key="10">
    <source>
        <dbReference type="Proteomes" id="UP000831817"/>
    </source>
</evidence>
<dbReference type="PANTHER" id="PTHR46499:SF1">
    <property type="entry name" value="QUEUINE TRNA-RIBOSYLTRANSFERASE"/>
    <property type="match status" value="1"/>
</dbReference>
<sequence length="647" mass="73604">MFEVKHKDNLGRTGKFTIADHKIKTPTLMPVVHPGKMTIDVKSLGAEIVITNAYIIYKNDELREKALKMGVHRLIGFDGPIVTDSGSFQLSEYGSIDVDNKEIVEFQEAIGSNIGTSLDIPTPPYAGYEKAKRDLKVTIQRAEESLNYRKKMMLNAVVQGSTYPELRSECARRLSTMDFDVHPIGAVVPLLESYQYKDLVDVVMATVEFLPPSRPRHLMGAGHPMFFSLAVSMGCDLFDSAAYMLYADDDRLLSSSGTYKLEDLQEMPCSCNICVEYTPRELKSMEKDDRRDLIATHNLYISFAEIRRIRQAIADGNLMEFVEQRCRSHPRLLDAYRRFLDYQELIEKYDPVSKKSAFFYGGPESLKRVEVYRHLKRMKRLHRKRGVVLLPACEKPYSANLPQMDILFSSAPVEVDEWDFMVVDIPFGLIPLTLDEFYPLAQSESPSILDSDSKKFIKSLISKVLHEYDAVLVSRDLNEKFGLGFTYEMPAPKIEIPHRERLIAVADYQFGEGAGEALFNGNLEIVKSKRTGRIRYVYVDDELIASIRTSDGFIIPSWKGASLLHSKLDYPRCRVVVDGESEPFAREGKNIFAKFVIECDKNIRANDEVLIVNEDDELLATGKSLLCSEEIMDFSYGQAIKTRRGRR</sequence>
<dbReference type="PANTHER" id="PTHR46499">
    <property type="entry name" value="QUEUINE TRNA-RIBOSYLTRANSFERASE"/>
    <property type="match status" value="1"/>
</dbReference>
<accession>A0ABM7YDW9</accession>
<reference evidence="9 10" key="1">
    <citation type="submission" date="2022-04" db="EMBL/GenBank/DDBJ databases">
        <title>Complete genome of Methanothermobacter tenebrarum strain RMAS.</title>
        <authorList>
            <person name="Nakamura K."/>
            <person name="Oshima K."/>
            <person name="Hattori M."/>
            <person name="Kamagata Y."/>
            <person name="Takamizawa K."/>
        </authorList>
    </citation>
    <scope>NUCLEOTIDE SEQUENCE [LARGE SCALE GENOMIC DNA]</scope>
    <source>
        <strain evidence="9 10">RMAS</strain>
    </source>
</reference>
<feature type="active site" description="Nucleophile" evidence="7">
    <location>
        <position position="84"/>
    </location>
</feature>
<keyword evidence="10" id="KW-1185">Reference proteome</keyword>
<dbReference type="Pfam" id="PF01472">
    <property type="entry name" value="PUA"/>
    <property type="match status" value="1"/>
</dbReference>
<dbReference type="EMBL" id="AP025698">
    <property type="protein sequence ID" value="BDH79457.1"/>
    <property type="molecule type" value="Genomic_DNA"/>
</dbReference>